<evidence type="ECO:0000313" key="2">
    <source>
        <dbReference type="Proteomes" id="UP000288291"/>
    </source>
</evidence>
<protein>
    <recommendedName>
        <fullName evidence="3">Lanthionine synthetase C-like protein</fullName>
    </recommendedName>
</protein>
<keyword evidence="2" id="KW-1185">Reference proteome</keyword>
<comment type="caution">
    <text evidence="1">The sequence shown here is derived from an EMBL/GenBank/DDBJ whole genome shotgun (WGS) entry which is preliminary data.</text>
</comment>
<dbReference type="Proteomes" id="UP000288291">
    <property type="component" value="Unassembled WGS sequence"/>
</dbReference>
<proteinExistence type="predicted"/>
<dbReference type="SUPFAM" id="SSF158745">
    <property type="entry name" value="LanC-like"/>
    <property type="match status" value="1"/>
</dbReference>
<reference evidence="1 2" key="1">
    <citation type="submission" date="2018-12" db="EMBL/GenBank/DDBJ databases">
        <authorList>
            <person name="Meng J."/>
        </authorList>
    </citation>
    <scope>NUCLEOTIDE SEQUENCE [LARGE SCALE GENOMIC DNA]</scope>
    <source>
        <strain evidence="1 2">HT111-2</strain>
    </source>
</reference>
<evidence type="ECO:0000313" key="1">
    <source>
        <dbReference type="EMBL" id="RVU70250.1"/>
    </source>
</evidence>
<gene>
    <name evidence="1" type="ORF">EJK17_08655</name>
</gene>
<organism evidence="1 2">
    <name type="scientific">Lactobacillus xujianguonis</name>
    <dbReference type="NCBI Taxonomy" id="2495899"/>
    <lineage>
        <taxon>Bacteria</taxon>
        <taxon>Bacillati</taxon>
        <taxon>Bacillota</taxon>
        <taxon>Bacilli</taxon>
        <taxon>Lactobacillales</taxon>
        <taxon>Lactobacillaceae</taxon>
        <taxon>Lactobacillus</taxon>
    </lineage>
</organism>
<evidence type="ECO:0008006" key="3">
    <source>
        <dbReference type="Google" id="ProtNLM"/>
    </source>
</evidence>
<sequence length="169" mass="19519">MKLAKRYILWDVKHGKKLNTLRKVRGVTDSNDNEIPYIYIPYGSCGIIRTILEYLKLKYDKDLEKTLEFLSNSILIKTTLQSGYLFGTAGVISTIYELIKYFPTDKKYKYAFSNLINSLCSTSFIKNDQLLFPSDQNMESNVDYGSGQVGILLTFYKVINDIEFDPLFK</sequence>
<dbReference type="RefSeq" id="WP_127796348.1">
    <property type="nucleotide sequence ID" value="NZ_ML136893.1"/>
</dbReference>
<accession>A0A437STI9</accession>
<dbReference type="EMBL" id="RXIA01000025">
    <property type="protein sequence ID" value="RVU70250.1"/>
    <property type="molecule type" value="Genomic_DNA"/>
</dbReference>
<name>A0A437STI9_9LACO</name>
<dbReference type="AlphaFoldDB" id="A0A437STI9"/>